<name>A2FGM9_TRIV3</name>
<dbReference type="VEuPathDB" id="TrichDB:TVAG_077950"/>
<dbReference type="Proteomes" id="UP000001542">
    <property type="component" value="Unassembled WGS sequence"/>
</dbReference>
<feature type="domain" description="Initiator binding" evidence="1">
    <location>
        <begin position="27"/>
        <end position="152"/>
    </location>
</feature>
<dbReference type="InterPro" id="IPR018845">
    <property type="entry name" value="Initiator-bd"/>
</dbReference>
<dbReference type="VEuPathDB" id="TrichDB:TVAGG3_1028170"/>
<reference evidence="2" key="2">
    <citation type="journal article" date="2007" name="Science">
        <title>Draft genome sequence of the sexually transmitted pathogen Trichomonas vaginalis.</title>
        <authorList>
            <person name="Carlton J.M."/>
            <person name="Hirt R.P."/>
            <person name="Silva J.C."/>
            <person name="Delcher A.L."/>
            <person name="Schatz M."/>
            <person name="Zhao Q."/>
            <person name="Wortman J.R."/>
            <person name="Bidwell S.L."/>
            <person name="Alsmark U.C.M."/>
            <person name="Besteiro S."/>
            <person name="Sicheritz-Ponten T."/>
            <person name="Noel C.J."/>
            <person name="Dacks J.B."/>
            <person name="Foster P.G."/>
            <person name="Simillion C."/>
            <person name="Van de Peer Y."/>
            <person name="Miranda-Saavedra D."/>
            <person name="Barton G.J."/>
            <person name="Westrop G.D."/>
            <person name="Mueller S."/>
            <person name="Dessi D."/>
            <person name="Fiori P.L."/>
            <person name="Ren Q."/>
            <person name="Paulsen I."/>
            <person name="Zhang H."/>
            <person name="Bastida-Corcuera F.D."/>
            <person name="Simoes-Barbosa A."/>
            <person name="Brown M.T."/>
            <person name="Hayes R.D."/>
            <person name="Mukherjee M."/>
            <person name="Okumura C.Y."/>
            <person name="Schneider R."/>
            <person name="Smith A.J."/>
            <person name="Vanacova S."/>
            <person name="Villalvazo M."/>
            <person name="Haas B.J."/>
            <person name="Pertea M."/>
            <person name="Feldblyum T.V."/>
            <person name="Utterback T.R."/>
            <person name="Shu C.L."/>
            <person name="Osoegawa K."/>
            <person name="de Jong P.J."/>
            <person name="Hrdy I."/>
            <person name="Horvathova L."/>
            <person name="Zubacova Z."/>
            <person name="Dolezal P."/>
            <person name="Malik S.B."/>
            <person name="Logsdon J.M. Jr."/>
            <person name="Henze K."/>
            <person name="Gupta A."/>
            <person name="Wang C.C."/>
            <person name="Dunne R.L."/>
            <person name="Upcroft J.A."/>
            <person name="Upcroft P."/>
            <person name="White O."/>
            <person name="Salzberg S.L."/>
            <person name="Tang P."/>
            <person name="Chiu C.-H."/>
            <person name="Lee Y.-S."/>
            <person name="Embley T.M."/>
            <person name="Coombs G.H."/>
            <person name="Mottram J.C."/>
            <person name="Tachezy J."/>
            <person name="Fraser-Liggett C.M."/>
            <person name="Johnson P.J."/>
        </authorList>
    </citation>
    <scope>NUCLEOTIDE SEQUENCE [LARGE SCALE GENOMIC DNA]</scope>
    <source>
        <strain evidence="2">G3</strain>
    </source>
</reference>
<dbReference type="OrthoDB" id="10262927at2759"/>
<evidence type="ECO:0000313" key="2">
    <source>
        <dbReference type="EMBL" id="EAX95953.1"/>
    </source>
</evidence>
<sequence length="288" mass="32831">MAQYAAAPYRVQEINLPPLYWNALSQDDKIEFQRLRTLFHKNQKTSTKDRRLVSFSNELQTVLKYLEHSASGRENRTILVGVCFAGQFICVNTRQLKNFLGRCKSSINGSLQQLGYVALKTKSKARTVVLSIIPSLANDANVLRQWTVRVASNDAQICFLSSIRSIQLPTITDEDINDDKKQITNPQGVQFYNTAHGMPLALPPRISPQFTQQMALPKPQESLIPQEPTISSKPQQYHDMTISYSVDCFDGWETKNYENDWNPVWDNQQMAHSQSTEFDIGSTDYSLF</sequence>
<evidence type="ECO:0000259" key="1">
    <source>
        <dbReference type="Pfam" id="PF10416"/>
    </source>
</evidence>
<dbReference type="Pfam" id="PF10416">
    <property type="entry name" value="IBD"/>
    <property type="match status" value="1"/>
</dbReference>
<dbReference type="RefSeq" id="XP_001308883.1">
    <property type="nucleotide sequence ID" value="XM_001308882.1"/>
</dbReference>
<keyword evidence="3" id="KW-1185">Reference proteome</keyword>
<accession>A2FGM9</accession>
<proteinExistence type="predicted"/>
<gene>
    <name evidence="2" type="ORF">TVAG_077950</name>
</gene>
<dbReference type="AlphaFoldDB" id="A2FGM9"/>
<dbReference type="KEGG" id="tva:4753718"/>
<protein>
    <recommendedName>
        <fullName evidence="1">Initiator binding domain-containing protein</fullName>
    </recommendedName>
</protein>
<organism evidence="2 3">
    <name type="scientific">Trichomonas vaginalis (strain ATCC PRA-98 / G3)</name>
    <dbReference type="NCBI Taxonomy" id="412133"/>
    <lineage>
        <taxon>Eukaryota</taxon>
        <taxon>Metamonada</taxon>
        <taxon>Parabasalia</taxon>
        <taxon>Trichomonadida</taxon>
        <taxon>Trichomonadidae</taxon>
        <taxon>Trichomonas</taxon>
    </lineage>
</organism>
<reference evidence="2" key="1">
    <citation type="submission" date="2006-10" db="EMBL/GenBank/DDBJ databases">
        <authorList>
            <person name="Amadeo P."/>
            <person name="Zhao Q."/>
            <person name="Wortman J."/>
            <person name="Fraser-Liggett C."/>
            <person name="Carlton J."/>
        </authorList>
    </citation>
    <scope>NUCLEOTIDE SEQUENCE</scope>
    <source>
        <strain evidence="2">G3</strain>
    </source>
</reference>
<evidence type="ECO:0000313" key="3">
    <source>
        <dbReference type="Proteomes" id="UP000001542"/>
    </source>
</evidence>
<dbReference type="EMBL" id="DS113781">
    <property type="protein sequence ID" value="EAX95953.1"/>
    <property type="molecule type" value="Genomic_DNA"/>
</dbReference>
<dbReference type="InParanoid" id="A2FGM9"/>